<dbReference type="EMBL" id="MLJW01000549">
    <property type="protein sequence ID" value="OIQ85371.1"/>
    <property type="molecule type" value="Genomic_DNA"/>
</dbReference>
<evidence type="ECO:0000256" key="9">
    <source>
        <dbReference type="ARBA" id="ARBA00022605"/>
    </source>
</evidence>
<gene>
    <name evidence="21" type="primary">pheA_11</name>
    <name evidence="21" type="ORF">GALL_327980</name>
</gene>
<keyword evidence="13" id="KW-0456">Lyase</keyword>
<dbReference type="PROSITE" id="PS00857">
    <property type="entry name" value="PREPHENATE_DEHYDR_1"/>
    <property type="match status" value="1"/>
</dbReference>
<keyword evidence="11" id="KW-0584">Phenylalanine biosynthesis</keyword>
<keyword evidence="8" id="KW-0963">Cytoplasm</keyword>
<protein>
    <recommendedName>
        <fullName evidence="7">Bifunctional chorismate mutase/prephenate dehydratase</fullName>
        <ecNumber evidence="6">4.2.1.51</ecNumber>
    </recommendedName>
    <alternativeName>
        <fullName evidence="16">Chorismate mutase-prephenate dehydratase</fullName>
    </alternativeName>
    <alternativeName>
        <fullName evidence="15">p-protein</fullName>
    </alternativeName>
</protein>
<dbReference type="SUPFAM" id="SSF55021">
    <property type="entry name" value="ACT-like"/>
    <property type="match status" value="1"/>
</dbReference>
<evidence type="ECO:0000259" key="18">
    <source>
        <dbReference type="PROSITE" id="PS51168"/>
    </source>
</evidence>
<evidence type="ECO:0000256" key="13">
    <source>
        <dbReference type="ARBA" id="ARBA00023239"/>
    </source>
</evidence>
<dbReference type="SMART" id="SM00830">
    <property type="entry name" value="CM_2"/>
    <property type="match status" value="1"/>
</dbReference>
<evidence type="ECO:0000256" key="2">
    <source>
        <dbReference type="ARBA" id="ARBA00002364"/>
    </source>
</evidence>
<dbReference type="InterPro" id="IPR002912">
    <property type="entry name" value="ACT_dom"/>
</dbReference>
<dbReference type="UniPathway" id="UPA00121">
    <property type="reaction ID" value="UER00345"/>
</dbReference>
<comment type="catalytic activity">
    <reaction evidence="1">
        <text>chorismate = prephenate</text>
        <dbReference type="Rhea" id="RHEA:13897"/>
        <dbReference type="ChEBI" id="CHEBI:29748"/>
        <dbReference type="ChEBI" id="CHEBI:29934"/>
        <dbReference type="EC" id="5.4.99.5"/>
    </reaction>
</comment>
<dbReference type="InterPro" id="IPR008242">
    <property type="entry name" value="Chor_mutase/pphenate_deHydtase"/>
</dbReference>
<evidence type="ECO:0000256" key="10">
    <source>
        <dbReference type="ARBA" id="ARBA00023141"/>
    </source>
</evidence>
<dbReference type="InterPro" id="IPR001086">
    <property type="entry name" value="Preph_deHydtase"/>
</dbReference>
<dbReference type="EC" id="4.2.1.51" evidence="6"/>
<reference evidence="21" key="1">
    <citation type="submission" date="2016-10" db="EMBL/GenBank/DDBJ databases">
        <title>Sequence of Gallionella enrichment culture.</title>
        <authorList>
            <person name="Poehlein A."/>
            <person name="Muehling M."/>
            <person name="Daniel R."/>
        </authorList>
    </citation>
    <scope>NUCLEOTIDE SEQUENCE</scope>
</reference>
<evidence type="ECO:0000256" key="6">
    <source>
        <dbReference type="ARBA" id="ARBA00013147"/>
    </source>
</evidence>
<dbReference type="PANTHER" id="PTHR21022:SF19">
    <property type="entry name" value="PREPHENATE DEHYDRATASE-RELATED"/>
    <property type="match status" value="1"/>
</dbReference>
<dbReference type="InterPro" id="IPR002701">
    <property type="entry name" value="CM_II_prokaryot"/>
</dbReference>
<feature type="domain" description="Chorismate mutase" evidence="18">
    <location>
        <begin position="1"/>
        <end position="89"/>
    </location>
</feature>
<sequence>MTDDIQPLRDQIDAIDRELLELLNRRARLAQRIGEHKHRLQLPVFRPEREREVIERVSGANQGPLHADGLAAVWREIMSACRALEARQRVAYLGPEGTYSEMAARRFFGSSCAFVPCADLDEVVRSQLGGATEFALAAIENSTEGAIARTLDLLLEQPLHICGEISVAVHHNLLRRDAGLAGLDAVLAHPQALSQCRQWLDAHLPTVERRAVASNAEGARLAAQDPRLAAIAGEQAASLYALQIVSPRIQDQPQNRTRFIVLGAQQAQRSGDDRTSLILAVPNRAGAVFEMLRPLAAHGVSMTRFESRPARSGDWEYYFYVDVEGHTDDAPVRAALDELRGTCAFFKNLGSYPAWRD</sequence>
<keyword evidence="9" id="KW-0028">Amino-acid biosynthesis</keyword>
<comment type="pathway">
    <text evidence="4">Amino-acid biosynthesis; L-phenylalanine biosynthesis; phenylpyruvate from prephenate: step 1/1.</text>
</comment>
<dbReference type="UniPathway" id="UPA00120">
    <property type="reaction ID" value="UER00203"/>
</dbReference>
<name>A0A1J5R6M9_9ZZZZ</name>
<dbReference type="GO" id="GO:0004106">
    <property type="term" value="F:chorismate mutase activity"/>
    <property type="evidence" value="ECO:0007669"/>
    <property type="project" value="UniProtKB-EC"/>
</dbReference>
<dbReference type="NCBIfam" id="TIGR01807">
    <property type="entry name" value="CM_P2"/>
    <property type="match status" value="1"/>
</dbReference>
<dbReference type="InterPro" id="IPR010957">
    <property type="entry name" value="G/b/e-P-prot_chorismate_mutase"/>
</dbReference>
<dbReference type="PROSITE" id="PS51171">
    <property type="entry name" value="PREPHENATE_DEHYDR_3"/>
    <property type="match status" value="1"/>
</dbReference>
<keyword evidence="14" id="KW-0511">Multifunctional enzyme</keyword>
<dbReference type="Pfam" id="PF01817">
    <property type="entry name" value="CM_2"/>
    <property type="match status" value="1"/>
</dbReference>
<proteinExistence type="predicted"/>
<comment type="subcellular location">
    <subcellularLocation>
        <location evidence="3">Cytoplasm</location>
    </subcellularLocation>
</comment>
<dbReference type="InterPro" id="IPR045865">
    <property type="entry name" value="ACT-like_dom_sf"/>
</dbReference>
<dbReference type="GO" id="GO:0005737">
    <property type="term" value="C:cytoplasm"/>
    <property type="evidence" value="ECO:0007669"/>
    <property type="project" value="UniProtKB-SubCell"/>
</dbReference>
<dbReference type="InterPro" id="IPR018528">
    <property type="entry name" value="Preph_deHydtase_CS"/>
</dbReference>
<feature type="domain" description="Prephenate dehydratase" evidence="19">
    <location>
        <begin position="89"/>
        <end position="264"/>
    </location>
</feature>
<dbReference type="PROSITE" id="PS51671">
    <property type="entry name" value="ACT"/>
    <property type="match status" value="1"/>
</dbReference>
<dbReference type="Gene3D" id="3.30.70.260">
    <property type="match status" value="1"/>
</dbReference>
<evidence type="ECO:0000256" key="11">
    <source>
        <dbReference type="ARBA" id="ARBA00023222"/>
    </source>
</evidence>
<dbReference type="AlphaFoldDB" id="A0A1J5R6M9"/>
<comment type="catalytic activity">
    <reaction evidence="17">
        <text>prephenate + H(+) = 3-phenylpyruvate + CO2 + H2O</text>
        <dbReference type="Rhea" id="RHEA:21648"/>
        <dbReference type="ChEBI" id="CHEBI:15377"/>
        <dbReference type="ChEBI" id="CHEBI:15378"/>
        <dbReference type="ChEBI" id="CHEBI:16526"/>
        <dbReference type="ChEBI" id="CHEBI:18005"/>
        <dbReference type="ChEBI" id="CHEBI:29934"/>
        <dbReference type="EC" id="4.2.1.51"/>
    </reaction>
</comment>
<accession>A0A1J5R6M9</accession>
<evidence type="ECO:0000256" key="1">
    <source>
        <dbReference type="ARBA" id="ARBA00000824"/>
    </source>
</evidence>
<dbReference type="CDD" id="cd13630">
    <property type="entry name" value="PBP2_PDT_1"/>
    <property type="match status" value="1"/>
</dbReference>
<evidence type="ECO:0000256" key="8">
    <source>
        <dbReference type="ARBA" id="ARBA00022490"/>
    </source>
</evidence>
<dbReference type="GO" id="GO:0046417">
    <property type="term" value="P:chorismate metabolic process"/>
    <property type="evidence" value="ECO:0007669"/>
    <property type="project" value="InterPro"/>
</dbReference>
<dbReference type="PIRSF" id="PIRSF001500">
    <property type="entry name" value="Chor_mut_pdt_Ppr"/>
    <property type="match status" value="1"/>
</dbReference>
<dbReference type="GO" id="GO:0009094">
    <property type="term" value="P:L-phenylalanine biosynthetic process"/>
    <property type="evidence" value="ECO:0007669"/>
    <property type="project" value="UniProtKB-UniPathway"/>
</dbReference>
<evidence type="ECO:0000256" key="16">
    <source>
        <dbReference type="ARBA" id="ARBA00031520"/>
    </source>
</evidence>
<evidence type="ECO:0000256" key="15">
    <source>
        <dbReference type="ARBA" id="ARBA00031175"/>
    </source>
</evidence>
<dbReference type="PROSITE" id="PS51168">
    <property type="entry name" value="CHORISMATE_MUT_2"/>
    <property type="match status" value="1"/>
</dbReference>
<dbReference type="SUPFAM" id="SSF48600">
    <property type="entry name" value="Chorismate mutase II"/>
    <property type="match status" value="1"/>
</dbReference>
<evidence type="ECO:0000256" key="12">
    <source>
        <dbReference type="ARBA" id="ARBA00023235"/>
    </source>
</evidence>
<dbReference type="GO" id="GO:0004664">
    <property type="term" value="F:prephenate dehydratase activity"/>
    <property type="evidence" value="ECO:0007669"/>
    <property type="project" value="UniProtKB-EC"/>
</dbReference>
<evidence type="ECO:0000259" key="19">
    <source>
        <dbReference type="PROSITE" id="PS51171"/>
    </source>
</evidence>
<dbReference type="FunFam" id="3.30.70.260:FF:000012">
    <property type="entry name" value="Prephenate dehydratase"/>
    <property type="match status" value="1"/>
</dbReference>
<organism evidence="21">
    <name type="scientific">mine drainage metagenome</name>
    <dbReference type="NCBI Taxonomy" id="410659"/>
    <lineage>
        <taxon>unclassified sequences</taxon>
        <taxon>metagenomes</taxon>
        <taxon>ecological metagenomes</taxon>
    </lineage>
</organism>
<keyword evidence="12" id="KW-0413">Isomerase</keyword>
<evidence type="ECO:0000256" key="4">
    <source>
        <dbReference type="ARBA" id="ARBA00004741"/>
    </source>
</evidence>
<dbReference type="InterPro" id="IPR036263">
    <property type="entry name" value="Chorismate_II_sf"/>
</dbReference>
<evidence type="ECO:0000313" key="21">
    <source>
        <dbReference type="EMBL" id="OIQ85371.1"/>
    </source>
</evidence>
<dbReference type="Gene3D" id="1.20.59.10">
    <property type="entry name" value="Chorismate mutase"/>
    <property type="match status" value="1"/>
</dbReference>
<evidence type="ECO:0000256" key="14">
    <source>
        <dbReference type="ARBA" id="ARBA00023268"/>
    </source>
</evidence>
<dbReference type="PANTHER" id="PTHR21022">
    <property type="entry name" value="PREPHENATE DEHYDRATASE P PROTEIN"/>
    <property type="match status" value="1"/>
</dbReference>
<evidence type="ECO:0000256" key="17">
    <source>
        <dbReference type="ARBA" id="ARBA00047848"/>
    </source>
</evidence>
<evidence type="ECO:0000256" key="5">
    <source>
        <dbReference type="ARBA" id="ARBA00004817"/>
    </source>
</evidence>
<evidence type="ECO:0000256" key="3">
    <source>
        <dbReference type="ARBA" id="ARBA00004496"/>
    </source>
</evidence>
<dbReference type="InterPro" id="IPR036979">
    <property type="entry name" value="CM_dom_sf"/>
</dbReference>
<comment type="pathway">
    <text evidence="5">Metabolic intermediate biosynthesis; prephenate biosynthesis; prephenate from chorismate: step 1/1.</text>
</comment>
<dbReference type="SUPFAM" id="SSF53850">
    <property type="entry name" value="Periplasmic binding protein-like II"/>
    <property type="match status" value="1"/>
</dbReference>
<dbReference type="Pfam" id="PF01842">
    <property type="entry name" value="ACT"/>
    <property type="match status" value="1"/>
</dbReference>
<evidence type="ECO:0000256" key="7">
    <source>
        <dbReference type="ARBA" id="ARBA00014401"/>
    </source>
</evidence>
<comment type="function">
    <text evidence="2">Catalyzes the Claisen rearrangement of chorismate to prephenate and the decarboxylation/dehydration of prephenate to phenylpyruvate.</text>
</comment>
<dbReference type="PROSITE" id="PS00858">
    <property type="entry name" value="PREPHENATE_DEHYDR_2"/>
    <property type="match status" value="1"/>
</dbReference>
<comment type="caution">
    <text evidence="21">The sequence shown here is derived from an EMBL/GenBank/DDBJ whole genome shotgun (WGS) entry which is preliminary data.</text>
</comment>
<dbReference type="NCBIfam" id="NF008865">
    <property type="entry name" value="PRK11898.1"/>
    <property type="match status" value="1"/>
</dbReference>
<feature type="domain" description="ACT" evidence="20">
    <location>
        <begin position="276"/>
        <end position="353"/>
    </location>
</feature>
<dbReference type="CDD" id="cd04905">
    <property type="entry name" value="ACT_CM-PDT"/>
    <property type="match status" value="1"/>
</dbReference>
<dbReference type="Pfam" id="PF00800">
    <property type="entry name" value="PDT"/>
    <property type="match status" value="1"/>
</dbReference>
<evidence type="ECO:0000259" key="20">
    <source>
        <dbReference type="PROSITE" id="PS51671"/>
    </source>
</evidence>
<keyword evidence="10" id="KW-0057">Aromatic amino acid biosynthesis</keyword>
<dbReference type="Gene3D" id="3.40.190.10">
    <property type="entry name" value="Periplasmic binding protein-like II"/>
    <property type="match status" value="2"/>
</dbReference>